<dbReference type="Gene3D" id="3.40.50.280">
    <property type="entry name" value="Cobalamin-binding domain"/>
    <property type="match status" value="1"/>
</dbReference>
<evidence type="ECO:0000256" key="4">
    <source>
        <dbReference type="ARBA" id="ARBA00022691"/>
    </source>
</evidence>
<keyword evidence="5" id="KW-0479">Metal-binding</keyword>
<evidence type="ECO:0000259" key="8">
    <source>
        <dbReference type="PROSITE" id="PS51332"/>
    </source>
</evidence>
<dbReference type="InterPro" id="IPR007197">
    <property type="entry name" value="rSAM"/>
</dbReference>
<dbReference type="EMBL" id="LAZR01000404">
    <property type="protein sequence ID" value="KKN70377.1"/>
    <property type="molecule type" value="Genomic_DNA"/>
</dbReference>
<dbReference type="SFLD" id="SFLDG01123">
    <property type="entry name" value="methyltransferase_(Class_B)"/>
    <property type="match status" value="1"/>
</dbReference>
<dbReference type="PROSITE" id="PS51332">
    <property type="entry name" value="B12_BINDING"/>
    <property type="match status" value="1"/>
</dbReference>
<dbReference type="InterPro" id="IPR036724">
    <property type="entry name" value="Cobalamin-bd_sf"/>
</dbReference>
<dbReference type="InterPro" id="IPR034466">
    <property type="entry name" value="Methyltransferase_Class_B"/>
</dbReference>
<dbReference type="SUPFAM" id="SSF102114">
    <property type="entry name" value="Radical SAM enzymes"/>
    <property type="match status" value="1"/>
</dbReference>
<organism evidence="10">
    <name type="scientific">marine sediment metagenome</name>
    <dbReference type="NCBI Taxonomy" id="412755"/>
    <lineage>
        <taxon>unclassified sequences</taxon>
        <taxon>metagenomes</taxon>
        <taxon>ecological metagenomes</taxon>
    </lineage>
</organism>
<evidence type="ECO:0000256" key="5">
    <source>
        <dbReference type="ARBA" id="ARBA00022723"/>
    </source>
</evidence>
<dbReference type="InterPro" id="IPR006158">
    <property type="entry name" value="Cobalamin-bd"/>
</dbReference>
<dbReference type="InterPro" id="IPR051198">
    <property type="entry name" value="BchE-like"/>
</dbReference>
<dbReference type="InterPro" id="IPR058240">
    <property type="entry name" value="rSAM_sf"/>
</dbReference>
<keyword evidence="2" id="KW-0489">Methyltransferase</keyword>
<dbReference type="SFLD" id="SFLDG01082">
    <property type="entry name" value="B12-binding_domain_containing"/>
    <property type="match status" value="1"/>
</dbReference>
<dbReference type="InterPro" id="IPR023404">
    <property type="entry name" value="rSAM_horseshoe"/>
</dbReference>
<comment type="cofactor">
    <cofactor evidence="1">
        <name>[4Fe-4S] cluster</name>
        <dbReference type="ChEBI" id="CHEBI:49883"/>
    </cofactor>
</comment>
<dbReference type="GO" id="GO:0003824">
    <property type="term" value="F:catalytic activity"/>
    <property type="evidence" value="ECO:0007669"/>
    <property type="project" value="InterPro"/>
</dbReference>
<dbReference type="Pfam" id="PF04055">
    <property type="entry name" value="Radical_SAM"/>
    <property type="match status" value="1"/>
</dbReference>
<comment type="caution">
    <text evidence="10">The sequence shown here is derived from an EMBL/GenBank/DDBJ whole genome shotgun (WGS) entry which is preliminary data.</text>
</comment>
<dbReference type="AlphaFoldDB" id="A0A0F9T685"/>
<name>A0A0F9T685_9ZZZZ</name>
<keyword evidence="7" id="KW-0411">Iron-sulfur</keyword>
<dbReference type="SMART" id="SM00729">
    <property type="entry name" value="Elp3"/>
    <property type="match status" value="1"/>
</dbReference>
<keyword evidence="3" id="KW-0808">Transferase</keyword>
<reference evidence="10" key="1">
    <citation type="journal article" date="2015" name="Nature">
        <title>Complex archaea that bridge the gap between prokaryotes and eukaryotes.</title>
        <authorList>
            <person name="Spang A."/>
            <person name="Saw J.H."/>
            <person name="Jorgensen S.L."/>
            <person name="Zaremba-Niedzwiedzka K."/>
            <person name="Martijn J."/>
            <person name="Lind A.E."/>
            <person name="van Eijk R."/>
            <person name="Schleper C."/>
            <person name="Guy L."/>
            <person name="Ettema T.J."/>
        </authorList>
    </citation>
    <scope>NUCLEOTIDE SEQUENCE</scope>
</reference>
<dbReference type="Pfam" id="PF02310">
    <property type="entry name" value="B12-binding"/>
    <property type="match status" value="1"/>
</dbReference>
<dbReference type="PANTHER" id="PTHR43409:SF7">
    <property type="entry name" value="BLL1977 PROTEIN"/>
    <property type="match status" value="1"/>
</dbReference>
<dbReference type="InterPro" id="IPR006638">
    <property type="entry name" value="Elp3/MiaA/NifB-like_rSAM"/>
</dbReference>
<feature type="domain" description="B12-binding" evidence="8">
    <location>
        <begin position="4"/>
        <end position="145"/>
    </location>
</feature>
<evidence type="ECO:0000256" key="1">
    <source>
        <dbReference type="ARBA" id="ARBA00001966"/>
    </source>
</evidence>
<evidence type="ECO:0000313" key="10">
    <source>
        <dbReference type="EMBL" id="KKN70377.1"/>
    </source>
</evidence>
<evidence type="ECO:0000256" key="7">
    <source>
        <dbReference type="ARBA" id="ARBA00023014"/>
    </source>
</evidence>
<evidence type="ECO:0000256" key="3">
    <source>
        <dbReference type="ARBA" id="ARBA00022679"/>
    </source>
</evidence>
<dbReference type="PROSITE" id="PS51918">
    <property type="entry name" value="RADICAL_SAM"/>
    <property type="match status" value="1"/>
</dbReference>
<dbReference type="GO" id="GO:0046872">
    <property type="term" value="F:metal ion binding"/>
    <property type="evidence" value="ECO:0007669"/>
    <property type="project" value="UniProtKB-KW"/>
</dbReference>
<protein>
    <submittedName>
        <fullName evidence="10">Uncharacterized protein</fullName>
    </submittedName>
</protein>
<keyword evidence="4" id="KW-0949">S-adenosyl-L-methionine</keyword>
<dbReference type="GO" id="GO:0031419">
    <property type="term" value="F:cobalamin binding"/>
    <property type="evidence" value="ECO:0007669"/>
    <property type="project" value="InterPro"/>
</dbReference>
<feature type="domain" description="Radical SAM core" evidence="9">
    <location>
        <begin position="173"/>
        <end position="408"/>
    </location>
</feature>
<evidence type="ECO:0000256" key="6">
    <source>
        <dbReference type="ARBA" id="ARBA00023004"/>
    </source>
</evidence>
<gene>
    <name evidence="10" type="ORF">LCGC14_0431770</name>
</gene>
<dbReference type="CDD" id="cd01335">
    <property type="entry name" value="Radical_SAM"/>
    <property type="match status" value="1"/>
</dbReference>
<evidence type="ECO:0000259" key="9">
    <source>
        <dbReference type="PROSITE" id="PS51918"/>
    </source>
</evidence>
<proteinExistence type="predicted"/>
<dbReference type="SFLD" id="SFLDS00029">
    <property type="entry name" value="Radical_SAM"/>
    <property type="match status" value="1"/>
</dbReference>
<sequence length="508" mass="58288">MRSRRKIRFIEPRGRHSRPLNVWIRRWPLAGPISLATILENRGYDVRIYNENISGLIDDDPVAYDDLKSADVVCLTIMTPTAARGYEIAAILREDGCGAKIAIGGVHATMCPEEALQHGDIVCRGEGEYLIEAIAAGEVADGIHEPPPVEDLDELPAMNHHLIYRFEEDLLAKCYRKELYELPAVTSRGCPYGCVYCSVTRMFGRRVRQQSVKKVMADLKVYTGRGFPQFFYYDDNFTSNREWLKKLLKRTAPLQIRFNTQSRIDFMWEDASRQRVDKDLIRLMRRGGAQSFYIGYETIDEATAKGWKKGYRGSESLEHRLATDTRILEENGFWIHGMFVVGPQHRQRHVDGIVNFAVRHKINSLQISCLTPFPGTPLFDEYRPHLIFKDFPGDWDFFDGTHCLYDHSQLGAENFQDVLYKAHDRFYRLGGWNGRSIRAVLSRRMAFTSKLLEFVQTAKLAGRAMSAWRDEIEDFRGILRGRLARRAAEKQAGSYVSDVDAKVITVNV</sequence>
<accession>A0A0F9T685</accession>
<dbReference type="PANTHER" id="PTHR43409">
    <property type="entry name" value="ANAEROBIC MAGNESIUM-PROTOPORPHYRIN IX MONOMETHYL ESTER CYCLASE-RELATED"/>
    <property type="match status" value="1"/>
</dbReference>
<dbReference type="GO" id="GO:0051539">
    <property type="term" value="F:4 iron, 4 sulfur cluster binding"/>
    <property type="evidence" value="ECO:0007669"/>
    <property type="project" value="UniProtKB-KW"/>
</dbReference>
<evidence type="ECO:0000256" key="2">
    <source>
        <dbReference type="ARBA" id="ARBA00022603"/>
    </source>
</evidence>
<dbReference type="SUPFAM" id="SSF52242">
    <property type="entry name" value="Cobalamin (vitamin B12)-binding domain"/>
    <property type="match status" value="1"/>
</dbReference>
<dbReference type="CDD" id="cd02068">
    <property type="entry name" value="radical_SAM_B12_BD"/>
    <property type="match status" value="1"/>
</dbReference>
<keyword evidence="6" id="KW-0408">Iron</keyword>
<dbReference type="Gene3D" id="3.80.30.20">
    <property type="entry name" value="tm_1862 like domain"/>
    <property type="match status" value="1"/>
</dbReference>